<dbReference type="InterPro" id="IPR010927">
    <property type="entry name" value="T4SS_TraH"/>
</dbReference>
<evidence type="ECO:0000313" key="1">
    <source>
        <dbReference type="EMBL" id="PRQ65401.1"/>
    </source>
</evidence>
<reference evidence="1 2" key="2">
    <citation type="submission" date="2018-03" db="EMBL/GenBank/DDBJ databases">
        <title>Genetic Diversity and Phenotypic Plasticity of AHL Mediated Quorum Sensing in Environmental Strains of Vibrio mediterranei.</title>
        <authorList>
            <person name="Lantoine F."/>
            <person name="Vouve F."/>
        </authorList>
    </citation>
    <scope>NUCLEOTIDE SEQUENCE [LARGE SCALE GENOMIC DNA]</scope>
    <source>
        <strain evidence="1 2">17LN0615E</strain>
    </source>
</reference>
<organism evidence="1 2">
    <name type="scientific">Vibrio mediterranei</name>
    <dbReference type="NCBI Taxonomy" id="689"/>
    <lineage>
        <taxon>Bacteria</taxon>
        <taxon>Pseudomonadati</taxon>
        <taxon>Pseudomonadota</taxon>
        <taxon>Gammaproteobacteria</taxon>
        <taxon>Vibrionales</taxon>
        <taxon>Vibrionaceae</taxon>
        <taxon>Vibrio</taxon>
    </lineage>
</organism>
<keyword evidence="2" id="KW-1185">Reference proteome</keyword>
<name>A0ABX5D9V7_9VIBR</name>
<proteinExistence type="predicted"/>
<dbReference type="EMBL" id="NWTN01000022">
    <property type="protein sequence ID" value="PRQ65401.1"/>
    <property type="molecule type" value="Genomic_DNA"/>
</dbReference>
<dbReference type="RefSeq" id="WP_096444229.1">
    <property type="nucleotide sequence ID" value="NZ_NWTN01000022.1"/>
</dbReference>
<evidence type="ECO:0000313" key="2">
    <source>
        <dbReference type="Proteomes" id="UP000238163"/>
    </source>
</evidence>
<gene>
    <name evidence="1" type="ORF">COR51_22520</name>
</gene>
<protein>
    <submittedName>
        <fullName evidence="1">Conjugal transfer protein TraH</fullName>
    </submittedName>
</protein>
<sequence length="470" mass="51124">MVFDLSTLSVDNLKKTRYFFVLALTISSPIHASGVNSSLNHFFNDLGYHTNVSNPSSYKGQTANYYNGGSLFVRTPIKQAQLASVTVPSVSMGCGGIDAFMGGFSHINSDQLVQFGQSVVSSAVPFAIDLALQTWAPQIKQIRDNLQSIADKWLNQSINSCETAQAAVGGLAAFAAPQAQKHVCATIGTHNNAFSDWVAAQQECGAGGQSSAQLVNARNSAELEDIAKVNHNIVWSAILNNTFLSSDKTLAEFLMSLSGTYIYDSQSKPRYYPSLLTDNNNVVNALLEGGDVDVYRCDDRDKKACLSPTITTVTLSPNNALKENIITLIDALYLALANDTRLSASQESFLEYTTIPILGLLRDAIAENITPPISDYAEVIAVDLLSRYLSNMLNVTEYSLSNTQVDSKDIALITKDIAKARTFTQGLATEAQARILANTQWLAVQKQKRQVFMSAIDEKTQQHLNFGEAM</sequence>
<reference evidence="1 2" key="1">
    <citation type="submission" date="2017-09" db="EMBL/GenBank/DDBJ databases">
        <authorList>
            <person name="Girard L."/>
            <person name="Lami R."/>
            <person name="Suzuki M."/>
            <person name="Baudart J."/>
        </authorList>
    </citation>
    <scope>NUCLEOTIDE SEQUENCE [LARGE SCALE GENOMIC DNA]</scope>
    <source>
        <strain evidence="1 2">17LN0615E</strain>
    </source>
</reference>
<dbReference type="Proteomes" id="UP000238163">
    <property type="component" value="Unassembled WGS sequence"/>
</dbReference>
<comment type="caution">
    <text evidence="1">The sequence shown here is derived from an EMBL/GenBank/DDBJ whole genome shotgun (WGS) entry which is preliminary data.</text>
</comment>
<accession>A0ABX5D9V7</accession>
<dbReference type="Pfam" id="PF06122">
    <property type="entry name" value="TraH"/>
    <property type="match status" value="1"/>
</dbReference>